<evidence type="ECO:0000313" key="1">
    <source>
        <dbReference type="EMBL" id="OPJ71265.1"/>
    </source>
</evidence>
<name>A0A1V4JGW1_PATFA</name>
<evidence type="ECO:0000313" key="2">
    <source>
        <dbReference type="Proteomes" id="UP000190648"/>
    </source>
</evidence>
<dbReference type="Proteomes" id="UP000190648">
    <property type="component" value="Unassembled WGS sequence"/>
</dbReference>
<protein>
    <submittedName>
        <fullName evidence="1">Uncharacterized protein</fullName>
    </submittedName>
</protein>
<keyword evidence="2" id="KW-1185">Reference proteome</keyword>
<dbReference type="EMBL" id="LSYS01007721">
    <property type="protein sequence ID" value="OPJ71265.1"/>
    <property type="molecule type" value="Genomic_DNA"/>
</dbReference>
<sequence length="90" mass="10344">MARMRYLRTAVSGFYLWEAAVLLRLEAVRFFHLFAGKKGDLVSIGRLTGKSKDFESLAFFEEASGRDSGKEHVQEHCNTETEKLLMRKTE</sequence>
<comment type="caution">
    <text evidence="1">The sequence shown here is derived from an EMBL/GenBank/DDBJ whole genome shotgun (WGS) entry which is preliminary data.</text>
</comment>
<accession>A0A1V4JGW1</accession>
<organism evidence="1 2">
    <name type="scientific">Patagioenas fasciata monilis</name>
    <dbReference type="NCBI Taxonomy" id="372326"/>
    <lineage>
        <taxon>Eukaryota</taxon>
        <taxon>Metazoa</taxon>
        <taxon>Chordata</taxon>
        <taxon>Craniata</taxon>
        <taxon>Vertebrata</taxon>
        <taxon>Euteleostomi</taxon>
        <taxon>Archelosauria</taxon>
        <taxon>Archosauria</taxon>
        <taxon>Dinosauria</taxon>
        <taxon>Saurischia</taxon>
        <taxon>Theropoda</taxon>
        <taxon>Coelurosauria</taxon>
        <taxon>Aves</taxon>
        <taxon>Neognathae</taxon>
        <taxon>Neoaves</taxon>
        <taxon>Columbimorphae</taxon>
        <taxon>Columbiformes</taxon>
        <taxon>Columbidae</taxon>
        <taxon>Patagioenas</taxon>
    </lineage>
</organism>
<dbReference type="OrthoDB" id="9905675at2759"/>
<dbReference type="AlphaFoldDB" id="A0A1V4JGW1"/>
<gene>
    <name evidence="1" type="ORF">AV530_017494</name>
</gene>
<proteinExistence type="predicted"/>
<reference evidence="1 2" key="1">
    <citation type="submission" date="2016-02" db="EMBL/GenBank/DDBJ databases">
        <title>Band-tailed pigeon sequencing and assembly.</title>
        <authorList>
            <person name="Soares A.E."/>
            <person name="Novak B.J."/>
            <person name="Rice E.S."/>
            <person name="O'Connell B."/>
            <person name="Chang D."/>
            <person name="Weber S."/>
            <person name="Shapiro B."/>
        </authorList>
    </citation>
    <scope>NUCLEOTIDE SEQUENCE [LARGE SCALE GENOMIC DNA]</scope>
    <source>
        <strain evidence="1">BTP2013</strain>
        <tissue evidence="1">Blood</tissue>
    </source>
</reference>